<dbReference type="CDD" id="cd16343">
    <property type="entry name" value="LMWPTP"/>
    <property type="match status" value="1"/>
</dbReference>
<comment type="catalytic activity">
    <reaction evidence="7">
        <text>O-phospho-L-tyrosyl-[protein] + H2O = L-tyrosyl-[protein] + phosphate</text>
        <dbReference type="Rhea" id="RHEA:10684"/>
        <dbReference type="Rhea" id="RHEA-COMP:10136"/>
        <dbReference type="Rhea" id="RHEA-COMP:20101"/>
        <dbReference type="ChEBI" id="CHEBI:15377"/>
        <dbReference type="ChEBI" id="CHEBI:43474"/>
        <dbReference type="ChEBI" id="CHEBI:46858"/>
        <dbReference type="ChEBI" id="CHEBI:61978"/>
        <dbReference type="EC" id="3.1.3.48"/>
    </reaction>
</comment>
<dbReference type="GO" id="GO:0004726">
    <property type="term" value="F:non-membrane spanning protein tyrosine phosphatase activity"/>
    <property type="evidence" value="ECO:0007669"/>
    <property type="project" value="InterPro"/>
</dbReference>
<evidence type="ECO:0000313" key="11">
    <source>
        <dbReference type="Proteomes" id="UP000247476"/>
    </source>
</evidence>
<accession>A0A2V5K7K4</accession>
<dbReference type="OrthoDB" id="9784339at2"/>
<dbReference type="PANTHER" id="PTHR11717:SF7">
    <property type="entry name" value="LOW MOLECULAR WEIGHT PHOSPHOTYROSINE PROTEIN PHOSPHATASE"/>
    <property type="match status" value="1"/>
</dbReference>
<dbReference type="SUPFAM" id="SSF52788">
    <property type="entry name" value="Phosphotyrosine protein phosphatases I"/>
    <property type="match status" value="1"/>
</dbReference>
<proteinExistence type="inferred from homology"/>
<name>A0A2V5K7K4_9BACL</name>
<feature type="active site" description="Proton donor" evidence="8">
    <location>
        <position position="128"/>
    </location>
</feature>
<feature type="active site" description="Nucleophile" evidence="8">
    <location>
        <position position="8"/>
    </location>
</feature>
<keyword evidence="11" id="KW-1185">Reference proteome</keyword>
<evidence type="ECO:0000256" key="5">
    <source>
        <dbReference type="ARBA" id="ARBA00022801"/>
    </source>
</evidence>
<protein>
    <recommendedName>
        <fullName evidence="3">protein-tyrosine-phosphatase</fullName>
        <ecNumber evidence="3">3.1.3.48</ecNumber>
    </recommendedName>
</protein>
<evidence type="ECO:0000256" key="2">
    <source>
        <dbReference type="ARBA" id="ARBA00011063"/>
    </source>
</evidence>
<evidence type="ECO:0000256" key="7">
    <source>
        <dbReference type="ARBA" id="ARBA00051722"/>
    </source>
</evidence>
<evidence type="ECO:0000256" key="3">
    <source>
        <dbReference type="ARBA" id="ARBA00013064"/>
    </source>
</evidence>
<dbReference type="InterPro" id="IPR023485">
    <property type="entry name" value="Ptyr_pPase"/>
</dbReference>
<reference evidence="10 11" key="1">
    <citation type="submission" date="2018-05" db="EMBL/GenBank/DDBJ databases">
        <title>Paenibacillus flagellatus sp. nov., isolated from selenium mineral soil.</title>
        <authorList>
            <person name="Dai X."/>
        </authorList>
    </citation>
    <scope>NUCLEOTIDE SEQUENCE [LARGE SCALE GENOMIC DNA]</scope>
    <source>
        <strain evidence="10 11">DXL2</strain>
    </source>
</reference>
<dbReference type="PANTHER" id="PTHR11717">
    <property type="entry name" value="LOW MOLECULAR WEIGHT PROTEIN TYROSINE PHOSPHATASE"/>
    <property type="match status" value="1"/>
</dbReference>
<dbReference type="EMBL" id="QJVJ01000003">
    <property type="protein sequence ID" value="PYI55419.1"/>
    <property type="molecule type" value="Genomic_DNA"/>
</dbReference>
<gene>
    <name evidence="10" type="ORF">DLM86_06690</name>
</gene>
<dbReference type="InterPro" id="IPR017867">
    <property type="entry name" value="Tyr_phospatase_low_mol_wt"/>
</dbReference>
<keyword evidence="4" id="KW-0963">Cytoplasm</keyword>
<feature type="active site" evidence="8">
    <location>
        <position position="14"/>
    </location>
</feature>
<dbReference type="GO" id="GO:0003993">
    <property type="term" value="F:acid phosphatase activity"/>
    <property type="evidence" value="ECO:0007669"/>
    <property type="project" value="InterPro"/>
</dbReference>
<evidence type="ECO:0000256" key="6">
    <source>
        <dbReference type="ARBA" id="ARBA00022912"/>
    </source>
</evidence>
<dbReference type="InterPro" id="IPR050438">
    <property type="entry name" value="LMW_PTPase"/>
</dbReference>
<dbReference type="SMART" id="SM00226">
    <property type="entry name" value="LMWPc"/>
    <property type="match status" value="1"/>
</dbReference>
<comment type="caution">
    <text evidence="10">The sequence shown here is derived from an EMBL/GenBank/DDBJ whole genome shotgun (WGS) entry which is preliminary data.</text>
</comment>
<sequence>MIRVLFVCLGNICRSPMAEAVFRHKVKEAGLDGRIRVDSAGTGDWHVGRPPHEGTRRLLDRKRIDWQGMTARQVTKDDLAEFDYIVAMDGSNLSNLREMAAERGDGSEAKLYRLLDFVPEKKLNDVPDPYYTGNFEEVYDLVDAGCGALLDKIRRESLERG</sequence>
<keyword evidence="6" id="KW-0904">Protein phosphatase</keyword>
<dbReference type="InterPro" id="IPR036196">
    <property type="entry name" value="Ptyr_pPase_sf"/>
</dbReference>
<evidence type="ECO:0000256" key="4">
    <source>
        <dbReference type="ARBA" id="ARBA00022490"/>
    </source>
</evidence>
<dbReference type="RefSeq" id="WP_110839746.1">
    <property type="nucleotide sequence ID" value="NZ_QJVJ01000003.1"/>
</dbReference>
<dbReference type="Gene3D" id="3.40.50.2300">
    <property type="match status" value="1"/>
</dbReference>
<feature type="domain" description="Phosphotyrosine protein phosphatase I" evidence="9">
    <location>
        <begin position="2"/>
        <end position="152"/>
    </location>
</feature>
<dbReference type="FunFam" id="3.40.50.2300:FF:000113">
    <property type="entry name" value="Low molecular weight protein-tyrosine-phosphatase"/>
    <property type="match status" value="1"/>
</dbReference>
<dbReference type="PRINTS" id="PR00719">
    <property type="entry name" value="LMWPTPASE"/>
</dbReference>
<dbReference type="InterPro" id="IPR002115">
    <property type="entry name" value="Tyr_Pase_low_mol_wt_mml"/>
</dbReference>
<organism evidence="10 11">
    <name type="scientific">Paenibacillus flagellatus</name>
    <dbReference type="NCBI Taxonomy" id="2211139"/>
    <lineage>
        <taxon>Bacteria</taxon>
        <taxon>Bacillati</taxon>
        <taxon>Bacillota</taxon>
        <taxon>Bacilli</taxon>
        <taxon>Bacillales</taxon>
        <taxon>Paenibacillaceae</taxon>
        <taxon>Paenibacillus</taxon>
    </lineage>
</organism>
<evidence type="ECO:0000313" key="10">
    <source>
        <dbReference type="EMBL" id="PYI55419.1"/>
    </source>
</evidence>
<dbReference type="AlphaFoldDB" id="A0A2V5K7K4"/>
<evidence type="ECO:0000256" key="1">
    <source>
        <dbReference type="ARBA" id="ARBA00004496"/>
    </source>
</evidence>
<evidence type="ECO:0000259" key="9">
    <source>
        <dbReference type="SMART" id="SM00226"/>
    </source>
</evidence>
<evidence type="ECO:0000256" key="8">
    <source>
        <dbReference type="PIRSR" id="PIRSR617867-1"/>
    </source>
</evidence>
<keyword evidence="5" id="KW-0378">Hydrolase</keyword>
<dbReference type="EC" id="3.1.3.48" evidence="3"/>
<dbReference type="Pfam" id="PF01451">
    <property type="entry name" value="LMWPc"/>
    <property type="match status" value="1"/>
</dbReference>
<dbReference type="Proteomes" id="UP000247476">
    <property type="component" value="Unassembled WGS sequence"/>
</dbReference>
<comment type="subcellular location">
    <subcellularLocation>
        <location evidence="1">Cytoplasm</location>
    </subcellularLocation>
</comment>
<dbReference type="GO" id="GO:0005737">
    <property type="term" value="C:cytoplasm"/>
    <property type="evidence" value="ECO:0007669"/>
    <property type="project" value="UniProtKB-SubCell"/>
</dbReference>
<dbReference type="PRINTS" id="PR00720">
    <property type="entry name" value="MAMMALPTPASE"/>
</dbReference>
<comment type="similarity">
    <text evidence="2">Belongs to the low molecular weight phosphotyrosine protein phosphatase family.</text>
</comment>